<comment type="caution">
    <text evidence="2">The sequence shown here is derived from an EMBL/GenBank/DDBJ whole genome shotgun (WGS) entry which is preliminary data.</text>
</comment>
<accession>A0ABQ3C5V2</accession>
<protein>
    <submittedName>
        <fullName evidence="2">Uncharacterized protein</fullName>
    </submittedName>
</protein>
<feature type="chain" id="PRO_5045983643" evidence="1">
    <location>
        <begin position="20"/>
        <end position="107"/>
    </location>
</feature>
<name>A0ABQ3C5V2_9GAMM</name>
<proteinExistence type="predicted"/>
<keyword evidence="3" id="KW-1185">Reference proteome</keyword>
<evidence type="ECO:0000256" key="1">
    <source>
        <dbReference type="SAM" id="SignalP"/>
    </source>
</evidence>
<dbReference type="EMBL" id="BMXY01000002">
    <property type="protein sequence ID" value="GGZ65131.1"/>
    <property type="molecule type" value="Genomic_DNA"/>
</dbReference>
<evidence type="ECO:0000313" key="2">
    <source>
        <dbReference type="EMBL" id="GGZ65131.1"/>
    </source>
</evidence>
<dbReference type="RefSeq" id="WP_189449242.1">
    <property type="nucleotide sequence ID" value="NZ_BMXY01000002.1"/>
</dbReference>
<feature type="signal peptide" evidence="1">
    <location>
        <begin position="1"/>
        <end position="19"/>
    </location>
</feature>
<sequence length="107" mass="11379">MKKLLALTVLLAFASIASAEDVPTRLTYPKSELAPSNTYTIPDIVDRFLADTGRTSLIDPTKVLFLLDGKESSTAASQLDKSDRVEVLSDGDAIVINVVTKPAGKGT</sequence>
<reference evidence="3" key="1">
    <citation type="journal article" date="2019" name="Int. J. Syst. Evol. Microbiol.">
        <title>The Global Catalogue of Microorganisms (GCM) 10K type strain sequencing project: providing services to taxonomists for standard genome sequencing and annotation.</title>
        <authorList>
            <consortium name="The Broad Institute Genomics Platform"/>
            <consortium name="The Broad Institute Genome Sequencing Center for Infectious Disease"/>
            <person name="Wu L."/>
            <person name="Ma J."/>
        </authorList>
    </citation>
    <scope>NUCLEOTIDE SEQUENCE [LARGE SCALE GENOMIC DNA]</scope>
    <source>
        <strain evidence="3">KCTC 22558</strain>
    </source>
</reference>
<keyword evidence="1" id="KW-0732">Signal</keyword>
<dbReference type="Proteomes" id="UP000643403">
    <property type="component" value="Unassembled WGS sequence"/>
</dbReference>
<gene>
    <name evidence="2" type="ORF">GCM10008101_18620</name>
</gene>
<organism evidence="2 3">
    <name type="scientific">Cognatilysobacter xinjiangensis</name>
    <dbReference type="NCBI Taxonomy" id="546892"/>
    <lineage>
        <taxon>Bacteria</taxon>
        <taxon>Pseudomonadati</taxon>
        <taxon>Pseudomonadota</taxon>
        <taxon>Gammaproteobacteria</taxon>
        <taxon>Lysobacterales</taxon>
        <taxon>Lysobacteraceae</taxon>
        <taxon>Cognatilysobacter</taxon>
    </lineage>
</organism>
<evidence type="ECO:0000313" key="3">
    <source>
        <dbReference type="Proteomes" id="UP000643403"/>
    </source>
</evidence>